<feature type="region of interest" description="Disordered" evidence="1">
    <location>
        <begin position="317"/>
        <end position="374"/>
    </location>
</feature>
<dbReference type="InterPro" id="IPR049203">
    <property type="entry name" value="DUF6818"/>
</dbReference>
<reference evidence="4" key="2">
    <citation type="submission" date="2013-11" db="EMBL/GenBank/DDBJ databases">
        <title>The Genome Sequence of Phytophthora parasitica CJ05E6.</title>
        <authorList>
            <consortium name="The Broad Institute Genomics Platform"/>
            <person name="Russ C."/>
            <person name="Tyler B."/>
            <person name="Panabieres F."/>
            <person name="Shan W."/>
            <person name="Tripathy S."/>
            <person name="Grunwald N."/>
            <person name="Machado M."/>
            <person name="Johnson C.S."/>
            <person name="Arredondo F."/>
            <person name="Hong C."/>
            <person name="Coffey M."/>
            <person name="Young S.K."/>
            <person name="Zeng Q."/>
            <person name="Gargeya S."/>
            <person name="Fitzgerald M."/>
            <person name="Abouelleil A."/>
            <person name="Alvarado L."/>
            <person name="Chapman S.B."/>
            <person name="Gainer-Dewar J."/>
            <person name="Goldberg J."/>
            <person name="Griggs A."/>
            <person name="Gujja S."/>
            <person name="Hansen M."/>
            <person name="Howarth C."/>
            <person name="Imamovic A."/>
            <person name="Ireland A."/>
            <person name="Larimer J."/>
            <person name="McCowan C."/>
            <person name="Murphy C."/>
            <person name="Pearson M."/>
            <person name="Poon T.W."/>
            <person name="Priest M."/>
            <person name="Roberts A."/>
            <person name="Saif S."/>
            <person name="Shea T."/>
            <person name="Sykes S."/>
            <person name="Wortman J."/>
            <person name="Nusbaum C."/>
            <person name="Birren B."/>
        </authorList>
    </citation>
    <scope>NUCLEOTIDE SEQUENCE [LARGE SCALE GENOMIC DNA]</scope>
    <source>
        <strain evidence="4">CJ05E6</strain>
    </source>
</reference>
<feature type="region of interest" description="Disordered" evidence="1">
    <location>
        <begin position="185"/>
        <end position="236"/>
    </location>
</feature>
<dbReference type="PANTHER" id="PTHR34409">
    <property type="entry name" value="SET DOMAIN-CONTAINING PROTEIN"/>
    <property type="match status" value="1"/>
</dbReference>
<gene>
    <name evidence="3" type="ORF">L915_19672</name>
    <name evidence="4" type="ORF">L916_19557</name>
</gene>
<dbReference type="VEuPathDB" id="FungiDB:PPTG_14700"/>
<accession>W2I0A5</accession>
<organism evidence="4">
    <name type="scientific">Phytophthora nicotianae</name>
    <name type="common">Potato buckeye rot agent</name>
    <name type="synonym">Phytophthora parasitica</name>
    <dbReference type="NCBI Taxonomy" id="4792"/>
    <lineage>
        <taxon>Eukaryota</taxon>
        <taxon>Sar</taxon>
        <taxon>Stramenopiles</taxon>
        <taxon>Oomycota</taxon>
        <taxon>Peronosporomycetes</taxon>
        <taxon>Peronosporales</taxon>
        <taxon>Peronosporaceae</taxon>
        <taxon>Phytophthora</taxon>
    </lineage>
</organism>
<dbReference type="Proteomes" id="UP000053864">
    <property type="component" value="Unassembled WGS sequence"/>
</dbReference>
<reference evidence="3" key="1">
    <citation type="submission" date="2013-11" db="EMBL/GenBank/DDBJ databases">
        <title>The Genome Sequence of Phytophthora parasitica CJ02B3.</title>
        <authorList>
            <consortium name="The Broad Institute Genomics Platform"/>
            <person name="Russ C."/>
            <person name="Tyler B."/>
            <person name="Panabieres F."/>
            <person name="Shan W."/>
            <person name="Tripathy S."/>
            <person name="Grunwald N."/>
            <person name="Machado M."/>
            <person name="Johnson C.S."/>
            <person name="Arredondo F."/>
            <person name="Hong C."/>
            <person name="Coffey M."/>
            <person name="Young S.K."/>
            <person name="Zeng Q."/>
            <person name="Gargeya S."/>
            <person name="Fitzgerald M."/>
            <person name="Abouelleil A."/>
            <person name="Alvarado L."/>
            <person name="Chapman S.B."/>
            <person name="Gainer-Dewar J."/>
            <person name="Goldberg J."/>
            <person name="Griggs A."/>
            <person name="Gujja S."/>
            <person name="Hansen M."/>
            <person name="Howarth C."/>
            <person name="Imamovic A."/>
            <person name="Ireland A."/>
            <person name="Larimer J."/>
            <person name="McCowan C."/>
            <person name="Murphy C."/>
            <person name="Pearson M."/>
            <person name="Poon T.W."/>
            <person name="Priest M."/>
            <person name="Roberts A."/>
            <person name="Saif S."/>
            <person name="Shea T."/>
            <person name="Sykes S."/>
            <person name="Wortman J."/>
            <person name="Nusbaum C."/>
            <person name="Birren B."/>
        </authorList>
    </citation>
    <scope>NUCLEOTIDE SEQUENCE [LARGE SCALE GENOMIC DNA]</scope>
    <source>
        <strain evidence="3">CJ02B3</strain>
    </source>
</reference>
<dbReference type="AlphaFoldDB" id="W2I0A5"/>
<dbReference type="EMBL" id="KI689337">
    <property type="protein sequence ID" value="ETK73393.1"/>
    <property type="molecule type" value="Genomic_DNA"/>
</dbReference>
<dbReference type="EMBL" id="KI676139">
    <property type="protein sequence ID" value="ETL26828.1"/>
    <property type="molecule type" value="Genomic_DNA"/>
</dbReference>
<name>W2I0A5_PHYNI</name>
<sequence>MVKSSGSSNYKMTEIDRLLGLVEEFLPLGKDEWERLAAFFNVTKSRGWLDREYESLRRKFKVLYSTRKPTGVAEMPPHNKLAKELRDAIDEKANVVVMDDGADKDGDNFQPDFSFELEPDEEAFASGSTVEEETMSQHATGIEAIGGQVGQAALVGSVPPRTNEDHVARGGFQDMLASPLAGEELDPVAPETPRPATLLRTGPNTRAKARASATPPSSSKNPTSVRTCSSTDYQTTSNRLGGGDLNAVRDALISKRGIDSDSELLEASFAKSKRPRAVKATTALKSKLDAFETSTQATEGSMLETILLLREENERKSEIRRAEEDQRRRDDAEAREARRLSDKADAEERRRQDKLDMDERARRNKEESRSRTQEVILLIASLTKKA</sequence>
<evidence type="ECO:0000256" key="1">
    <source>
        <dbReference type="SAM" id="MobiDB-lite"/>
    </source>
</evidence>
<proteinExistence type="predicted"/>
<dbReference type="Proteomes" id="UP000053236">
    <property type="component" value="Unassembled WGS sequence"/>
</dbReference>
<dbReference type="Pfam" id="PF20681">
    <property type="entry name" value="DUF6818"/>
    <property type="match status" value="1"/>
</dbReference>
<feature type="domain" description="DUF6818" evidence="2">
    <location>
        <begin position="27"/>
        <end position="107"/>
    </location>
</feature>
<dbReference type="PANTHER" id="PTHR34409:SF1">
    <property type="entry name" value="MYB-LIKE DOMAIN-CONTAINING PROTEIN"/>
    <property type="match status" value="1"/>
</dbReference>
<feature type="compositionally biased region" description="Basic and acidic residues" evidence="1">
    <location>
        <begin position="317"/>
        <end position="372"/>
    </location>
</feature>
<evidence type="ECO:0000313" key="3">
    <source>
        <dbReference type="EMBL" id="ETK73393.1"/>
    </source>
</evidence>
<evidence type="ECO:0000313" key="4">
    <source>
        <dbReference type="EMBL" id="ETL26828.1"/>
    </source>
</evidence>
<evidence type="ECO:0000259" key="2">
    <source>
        <dbReference type="Pfam" id="PF20681"/>
    </source>
</evidence>
<feature type="compositionally biased region" description="Polar residues" evidence="1">
    <location>
        <begin position="214"/>
        <end position="236"/>
    </location>
</feature>
<protein>
    <recommendedName>
        <fullName evidence="2">DUF6818 domain-containing protein</fullName>
    </recommendedName>
</protein>